<feature type="domain" description="RRM" evidence="4">
    <location>
        <begin position="357"/>
        <end position="434"/>
    </location>
</feature>
<organism evidence="5 6">
    <name type="scientific">Monoraphidium neglectum</name>
    <dbReference type="NCBI Taxonomy" id="145388"/>
    <lineage>
        <taxon>Eukaryota</taxon>
        <taxon>Viridiplantae</taxon>
        <taxon>Chlorophyta</taxon>
        <taxon>core chlorophytes</taxon>
        <taxon>Chlorophyceae</taxon>
        <taxon>CS clade</taxon>
        <taxon>Sphaeropleales</taxon>
        <taxon>Selenastraceae</taxon>
        <taxon>Monoraphidium</taxon>
    </lineage>
</organism>
<dbReference type="PANTHER" id="PTHR48027">
    <property type="entry name" value="HETEROGENEOUS NUCLEAR RIBONUCLEOPROTEIN 87F-RELATED"/>
    <property type="match status" value="1"/>
</dbReference>
<dbReference type="InterPro" id="IPR035979">
    <property type="entry name" value="RBD_domain_sf"/>
</dbReference>
<evidence type="ECO:0000256" key="3">
    <source>
        <dbReference type="SAM" id="MobiDB-lite"/>
    </source>
</evidence>
<dbReference type="CDD" id="cd00590">
    <property type="entry name" value="RRM_SF"/>
    <property type="match status" value="2"/>
</dbReference>
<accession>A0A0D2LAH4</accession>
<dbReference type="GO" id="GO:0003723">
    <property type="term" value="F:RNA binding"/>
    <property type="evidence" value="ECO:0007669"/>
    <property type="project" value="UniProtKB-UniRule"/>
</dbReference>
<dbReference type="SUPFAM" id="SSF54928">
    <property type="entry name" value="RNA-binding domain, RBD"/>
    <property type="match status" value="2"/>
</dbReference>
<name>A0A0D2LAH4_9CHLO</name>
<evidence type="ECO:0000259" key="4">
    <source>
        <dbReference type="PROSITE" id="PS50102"/>
    </source>
</evidence>
<feature type="region of interest" description="Disordered" evidence="3">
    <location>
        <begin position="718"/>
        <end position="740"/>
    </location>
</feature>
<dbReference type="SMART" id="SM00360">
    <property type="entry name" value="RRM"/>
    <property type="match status" value="2"/>
</dbReference>
<feature type="compositionally biased region" description="Low complexity" evidence="3">
    <location>
        <begin position="190"/>
        <end position="199"/>
    </location>
</feature>
<sequence>MICRQNRGCATYAGKSVGLLRALHIEGLPLTMTASKLSELMTAYGPVQYAEAAPEVAKDEGGSVTGRRLHCYVVFADHTGACMAKRALQPRMPDSPCTPASLAGAACARAGGGGPPLDGPALAAALGGRAGAAAQADPAGDALAPRWCGLTPRASSAPSDALSLTPLALTPRAGSAADGSPRPQSELGADDAAAGGTDAEPSGAFDQHSKDSSAAPPAAASAKETMLPQHSDEACRGQEGDQQQQQQPNSPPSSPAPDAAQSPLADAAASSPEPPLGAPGDRPPSSPAAAAAAAAPPPPPLALPALPVLRVRFAKPQNVAAACTPAFRAFVAAQWAQASAAAKACPDISRKPGCKVNALFISKLHQHITSARLQGVFGKFGRMIACEVQYHSDGRSAGHGVVIYETIEDAERALRALNGYRLEGRALEITPLRLKKLPSKLEHLKHRIKRLPGAPGDGGCGGGGGGQSCSEDGGGGFGGFGGLGPGGGTGVGSGQGALGLSRALSASPRVSGAGGAPAPLGAAALSAHMAAAAAAAAASVGGGGFAGGDAMQALNAMAFAQGAYRHAGLGALGGFGAAQQQAMAAATAAAAASIQQQQQQQNLSDALAAAHGMHPAAAAALLHSLGPGGPAPAPAPVPDAAELHAHAQAALLQQHYASQRALAAAAAAGLTPQQVLELAATLGSGGFDPSYHGGTGAIGGHAPGGLLPASMGLPHPHFPGLLPGGAPSSAPPPGLDLSFL</sequence>
<dbReference type="Proteomes" id="UP000054498">
    <property type="component" value="Unassembled WGS sequence"/>
</dbReference>
<feature type="compositionally biased region" description="Low complexity" evidence="3">
    <location>
        <begin position="256"/>
        <end position="271"/>
    </location>
</feature>
<reference evidence="5 6" key="1">
    <citation type="journal article" date="2013" name="BMC Genomics">
        <title>Reconstruction of the lipid metabolism for the microalga Monoraphidium neglectum from its genome sequence reveals characteristics suitable for biofuel production.</title>
        <authorList>
            <person name="Bogen C."/>
            <person name="Al-Dilaimi A."/>
            <person name="Albersmeier A."/>
            <person name="Wichmann J."/>
            <person name="Grundmann M."/>
            <person name="Rupp O."/>
            <person name="Lauersen K.J."/>
            <person name="Blifernez-Klassen O."/>
            <person name="Kalinowski J."/>
            <person name="Goesmann A."/>
            <person name="Mussgnug J.H."/>
            <person name="Kruse O."/>
        </authorList>
    </citation>
    <scope>NUCLEOTIDE SEQUENCE [LARGE SCALE GENOMIC DNA]</scope>
    <source>
        <strain evidence="5 6">SAG 48.87</strain>
    </source>
</reference>
<dbReference type="GeneID" id="25737040"/>
<feature type="compositionally biased region" description="Pro residues" evidence="3">
    <location>
        <begin position="272"/>
        <end position="286"/>
    </location>
</feature>
<feature type="compositionally biased region" description="Basic and acidic residues" evidence="3">
    <location>
        <begin position="230"/>
        <end position="239"/>
    </location>
</feature>
<feature type="region of interest" description="Disordered" evidence="3">
    <location>
        <begin position="171"/>
        <end position="296"/>
    </location>
</feature>
<evidence type="ECO:0000313" key="6">
    <source>
        <dbReference type="Proteomes" id="UP000054498"/>
    </source>
</evidence>
<feature type="compositionally biased region" description="Low complexity" evidence="3">
    <location>
        <begin position="212"/>
        <end position="222"/>
    </location>
</feature>
<dbReference type="InterPro" id="IPR000504">
    <property type="entry name" value="RRM_dom"/>
</dbReference>
<feature type="compositionally biased region" description="Low complexity" evidence="3">
    <location>
        <begin position="718"/>
        <end position="728"/>
    </location>
</feature>
<gene>
    <name evidence="5" type="ORF">MNEG_4162</name>
</gene>
<dbReference type="Gene3D" id="3.30.70.330">
    <property type="match status" value="1"/>
</dbReference>
<proteinExistence type="predicted"/>
<dbReference type="InterPro" id="IPR052462">
    <property type="entry name" value="SLIRP/GR-RBP-like"/>
</dbReference>
<dbReference type="AlphaFoldDB" id="A0A0D2LAH4"/>
<dbReference type="STRING" id="145388.A0A0D2LAH4"/>
<keyword evidence="6" id="KW-1185">Reference proteome</keyword>
<evidence type="ECO:0000256" key="1">
    <source>
        <dbReference type="ARBA" id="ARBA00022884"/>
    </source>
</evidence>
<dbReference type="PROSITE" id="PS50102">
    <property type="entry name" value="RRM"/>
    <property type="match status" value="1"/>
</dbReference>
<evidence type="ECO:0000313" key="5">
    <source>
        <dbReference type="EMBL" id="KIZ03794.1"/>
    </source>
</evidence>
<dbReference type="Pfam" id="PF00076">
    <property type="entry name" value="RRM_1"/>
    <property type="match status" value="1"/>
</dbReference>
<dbReference type="InterPro" id="IPR012677">
    <property type="entry name" value="Nucleotide-bd_a/b_plait_sf"/>
</dbReference>
<dbReference type="RefSeq" id="XP_013902813.1">
    <property type="nucleotide sequence ID" value="XM_014047359.1"/>
</dbReference>
<dbReference type="EMBL" id="KK100782">
    <property type="protein sequence ID" value="KIZ03794.1"/>
    <property type="molecule type" value="Genomic_DNA"/>
</dbReference>
<dbReference type="OrthoDB" id="536541at2759"/>
<keyword evidence="1 2" id="KW-0694">RNA-binding</keyword>
<dbReference type="KEGG" id="mng:MNEG_4162"/>
<evidence type="ECO:0000256" key="2">
    <source>
        <dbReference type="PROSITE-ProRule" id="PRU00176"/>
    </source>
</evidence>
<protein>
    <recommendedName>
        <fullName evidence="4">RRM domain-containing protein</fullName>
    </recommendedName>
</protein>